<gene>
    <name evidence="2" type="ORF">FDA94_14840</name>
</gene>
<comment type="caution">
    <text evidence="2">The sequence shown here is derived from an EMBL/GenBank/DDBJ whole genome shotgun (WGS) entry which is preliminary data.</text>
</comment>
<dbReference type="OrthoDB" id="4738926at2"/>
<dbReference type="Proteomes" id="UP000308705">
    <property type="component" value="Unassembled WGS sequence"/>
</dbReference>
<protein>
    <submittedName>
        <fullName evidence="2">Class I SAM-dependent methyltransferase</fullName>
    </submittedName>
</protein>
<dbReference type="EMBL" id="SZQA01000012">
    <property type="protein sequence ID" value="TKK88181.1"/>
    <property type="molecule type" value="Genomic_DNA"/>
</dbReference>
<dbReference type="SUPFAM" id="SSF53335">
    <property type="entry name" value="S-adenosyl-L-methionine-dependent methyltransferases"/>
    <property type="match status" value="1"/>
</dbReference>
<name>A0A4U3MG75_9ACTN</name>
<feature type="domain" description="Methyltransferase type 11" evidence="1">
    <location>
        <begin position="31"/>
        <end position="120"/>
    </location>
</feature>
<dbReference type="AlphaFoldDB" id="A0A4U3MG75"/>
<dbReference type="InterPro" id="IPR029063">
    <property type="entry name" value="SAM-dependent_MTases_sf"/>
</dbReference>
<evidence type="ECO:0000313" key="3">
    <source>
        <dbReference type="Proteomes" id="UP000308705"/>
    </source>
</evidence>
<organism evidence="2 3">
    <name type="scientific">Herbidospora galbida</name>
    <dbReference type="NCBI Taxonomy" id="2575442"/>
    <lineage>
        <taxon>Bacteria</taxon>
        <taxon>Bacillati</taxon>
        <taxon>Actinomycetota</taxon>
        <taxon>Actinomycetes</taxon>
        <taxon>Streptosporangiales</taxon>
        <taxon>Streptosporangiaceae</taxon>
        <taxon>Herbidospora</taxon>
    </lineage>
</organism>
<dbReference type="Gene3D" id="3.40.50.150">
    <property type="entry name" value="Vaccinia Virus protein VP39"/>
    <property type="match status" value="1"/>
</dbReference>
<dbReference type="GO" id="GO:0032259">
    <property type="term" value="P:methylation"/>
    <property type="evidence" value="ECO:0007669"/>
    <property type="project" value="UniProtKB-KW"/>
</dbReference>
<proteinExistence type="predicted"/>
<keyword evidence="3" id="KW-1185">Reference proteome</keyword>
<sequence length="229" mass="25394">MTTLCDMSSFGKIIGERAAETPGKPLDVLVAGCGRGEPLELGGVDCRVTGVDEDRPILRAHTVERPDLHVYALGDLRSVPMTPRGFDIVCVEFLLERVQYAELILDRMVNALRPGGLLLIRVRDRESAYGFVDRVLPGWLRGRFGEPLPAVYEPVCSREGLRAYCLMRGLMIAEDRGETTGPARLGPRGKLVETVCRVVAALSRGKLDPVYDEVTLIVRRPRNHFARII</sequence>
<dbReference type="GO" id="GO:0008757">
    <property type="term" value="F:S-adenosylmethionine-dependent methyltransferase activity"/>
    <property type="evidence" value="ECO:0007669"/>
    <property type="project" value="InterPro"/>
</dbReference>
<keyword evidence="2" id="KW-0489">Methyltransferase</keyword>
<dbReference type="InterPro" id="IPR013216">
    <property type="entry name" value="Methyltransf_11"/>
</dbReference>
<evidence type="ECO:0000313" key="2">
    <source>
        <dbReference type="EMBL" id="TKK88181.1"/>
    </source>
</evidence>
<reference evidence="2 3" key="1">
    <citation type="submission" date="2019-04" db="EMBL/GenBank/DDBJ databases">
        <title>Herbidospora sp. NEAU-GS14.nov., a novel actinomycete isolated from soil.</title>
        <authorList>
            <person name="Han L."/>
        </authorList>
    </citation>
    <scope>NUCLEOTIDE SEQUENCE [LARGE SCALE GENOMIC DNA]</scope>
    <source>
        <strain evidence="2 3">NEAU-GS14</strain>
    </source>
</reference>
<keyword evidence="2" id="KW-0808">Transferase</keyword>
<dbReference type="Pfam" id="PF08241">
    <property type="entry name" value="Methyltransf_11"/>
    <property type="match status" value="1"/>
</dbReference>
<accession>A0A4U3MG75</accession>
<dbReference type="CDD" id="cd02440">
    <property type="entry name" value="AdoMet_MTases"/>
    <property type="match status" value="1"/>
</dbReference>
<evidence type="ECO:0000259" key="1">
    <source>
        <dbReference type="Pfam" id="PF08241"/>
    </source>
</evidence>